<keyword evidence="3" id="KW-0378">Hydrolase</keyword>
<dbReference type="InterPro" id="IPR013520">
    <property type="entry name" value="Ribonucl_H"/>
</dbReference>
<protein>
    <recommendedName>
        <fullName evidence="1">DNA-directed DNA polymerase</fullName>
        <ecNumber evidence="1">2.7.7.7</ecNumber>
    </recommendedName>
</protein>
<dbReference type="PANTHER" id="PTHR30231:SF4">
    <property type="entry name" value="PROTEIN NEN2"/>
    <property type="match status" value="1"/>
</dbReference>
<sequence length="235" mass="26110">MSGFHPLPAGLWSYWQKWKKRRLPDNLPAPIYQFFEQLEPSLHGEIAHAELLAVDLEMTSLSPDDGEIVAVGIVPITALGINLSGAKQWLVKPQRGVGESAVHHQLTDQALTEGEPLAQVMEAFFEAATGKVLLAHHAHLDLGFLRKASQQLWGVKMPLPFIDTLEMGAYLQRKQHPHQPLRRLRLSELRHDYGLPPHFGHNALADAIACGELFLALLSHGYQQPVKTSALISAR</sequence>
<dbReference type="SMART" id="SM00479">
    <property type="entry name" value="EXOIII"/>
    <property type="match status" value="1"/>
</dbReference>
<dbReference type="PANTHER" id="PTHR30231">
    <property type="entry name" value="DNA POLYMERASE III SUBUNIT EPSILON"/>
    <property type="match status" value="1"/>
</dbReference>
<feature type="domain" description="Exonuclease" evidence="6">
    <location>
        <begin position="50"/>
        <end position="223"/>
    </location>
</feature>
<proteinExistence type="predicted"/>
<comment type="caution">
    <text evidence="7">The sequence shown here is derived from an EMBL/GenBank/DDBJ whole genome shotgun (WGS) entry which is preliminary data.</text>
</comment>
<evidence type="ECO:0000313" key="8">
    <source>
        <dbReference type="Proteomes" id="UP001597380"/>
    </source>
</evidence>
<dbReference type="InterPro" id="IPR012337">
    <property type="entry name" value="RNaseH-like_sf"/>
</dbReference>
<dbReference type="InterPro" id="IPR036397">
    <property type="entry name" value="RNaseH_sf"/>
</dbReference>
<accession>A0ABW4XHK3</accession>
<dbReference type="EC" id="2.7.7.7" evidence="1"/>
<keyword evidence="8" id="KW-1185">Reference proteome</keyword>
<name>A0ABW4XHK3_9GAMM</name>
<dbReference type="Gene3D" id="3.30.420.10">
    <property type="entry name" value="Ribonuclease H-like superfamily/Ribonuclease H"/>
    <property type="match status" value="1"/>
</dbReference>
<dbReference type="Pfam" id="PF00929">
    <property type="entry name" value="RNase_T"/>
    <property type="match status" value="1"/>
</dbReference>
<evidence type="ECO:0000256" key="4">
    <source>
        <dbReference type="ARBA" id="ARBA00022839"/>
    </source>
</evidence>
<dbReference type="GO" id="GO:0004527">
    <property type="term" value="F:exonuclease activity"/>
    <property type="evidence" value="ECO:0007669"/>
    <property type="project" value="UniProtKB-KW"/>
</dbReference>
<dbReference type="RefSeq" id="WP_345337926.1">
    <property type="nucleotide sequence ID" value="NZ_BAABLI010000004.1"/>
</dbReference>
<evidence type="ECO:0000256" key="2">
    <source>
        <dbReference type="ARBA" id="ARBA00022722"/>
    </source>
</evidence>
<dbReference type="CDD" id="cd06127">
    <property type="entry name" value="DEDDh"/>
    <property type="match status" value="1"/>
</dbReference>
<dbReference type="NCBIfam" id="TIGR00573">
    <property type="entry name" value="dnaq"/>
    <property type="match status" value="1"/>
</dbReference>
<organism evidence="7 8">
    <name type="scientific">Corallincola platygyrae</name>
    <dbReference type="NCBI Taxonomy" id="1193278"/>
    <lineage>
        <taxon>Bacteria</taxon>
        <taxon>Pseudomonadati</taxon>
        <taxon>Pseudomonadota</taxon>
        <taxon>Gammaproteobacteria</taxon>
        <taxon>Alteromonadales</taxon>
        <taxon>Psychromonadaceae</taxon>
        <taxon>Corallincola</taxon>
    </lineage>
</organism>
<keyword evidence="4 7" id="KW-0269">Exonuclease</keyword>
<evidence type="ECO:0000256" key="3">
    <source>
        <dbReference type="ARBA" id="ARBA00022801"/>
    </source>
</evidence>
<comment type="catalytic activity">
    <reaction evidence="5">
        <text>DNA(n) + a 2'-deoxyribonucleoside 5'-triphosphate = DNA(n+1) + diphosphate</text>
        <dbReference type="Rhea" id="RHEA:22508"/>
        <dbReference type="Rhea" id="RHEA-COMP:17339"/>
        <dbReference type="Rhea" id="RHEA-COMP:17340"/>
        <dbReference type="ChEBI" id="CHEBI:33019"/>
        <dbReference type="ChEBI" id="CHEBI:61560"/>
        <dbReference type="ChEBI" id="CHEBI:173112"/>
        <dbReference type="EC" id="2.7.7.7"/>
    </reaction>
</comment>
<dbReference type="Proteomes" id="UP001597380">
    <property type="component" value="Unassembled WGS sequence"/>
</dbReference>
<dbReference type="InterPro" id="IPR006054">
    <property type="entry name" value="DnaQ"/>
</dbReference>
<dbReference type="EMBL" id="JBHUHT010000007">
    <property type="protein sequence ID" value="MFD2095016.1"/>
    <property type="molecule type" value="Genomic_DNA"/>
</dbReference>
<evidence type="ECO:0000256" key="5">
    <source>
        <dbReference type="ARBA" id="ARBA00049244"/>
    </source>
</evidence>
<gene>
    <name evidence="7" type="ORF">ACFSJ3_03405</name>
</gene>
<evidence type="ECO:0000313" key="7">
    <source>
        <dbReference type="EMBL" id="MFD2095016.1"/>
    </source>
</evidence>
<evidence type="ECO:0000259" key="6">
    <source>
        <dbReference type="SMART" id="SM00479"/>
    </source>
</evidence>
<reference evidence="8" key="1">
    <citation type="journal article" date="2019" name="Int. J. Syst. Evol. Microbiol.">
        <title>The Global Catalogue of Microorganisms (GCM) 10K type strain sequencing project: providing services to taxonomists for standard genome sequencing and annotation.</title>
        <authorList>
            <consortium name="The Broad Institute Genomics Platform"/>
            <consortium name="The Broad Institute Genome Sequencing Center for Infectious Disease"/>
            <person name="Wu L."/>
            <person name="Ma J."/>
        </authorList>
    </citation>
    <scope>NUCLEOTIDE SEQUENCE [LARGE SCALE GENOMIC DNA]</scope>
    <source>
        <strain evidence="8">CGMCC 1.10992</strain>
    </source>
</reference>
<dbReference type="SUPFAM" id="SSF53098">
    <property type="entry name" value="Ribonuclease H-like"/>
    <property type="match status" value="1"/>
</dbReference>
<keyword evidence="2" id="KW-0540">Nuclease</keyword>
<evidence type="ECO:0000256" key="1">
    <source>
        <dbReference type="ARBA" id="ARBA00012417"/>
    </source>
</evidence>